<reference evidence="1 2" key="1">
    <citation type="submission" date="2024-06" db="EMBL/GenBank/DDBJ databases">
        <title>Complete genome of Phlyctema vagabunda strain 19-DSS-EL-015.</title>
        <authorList>
            <person name="Fiorenzani C."/>
        </authorList>
    </citation>
    <scope>NUCLEOTIDE SEQUENCE [LARGE SCALE GENOMIC DNA]</scope>
    <source>
        <strain evidence="1 2">19-DSS-EL-015</strain>
    </source>
</reference>
<keyword evidence="2" id="KW-1185">Reference proteome</keyword>
<proteinExistence type="predicted"/>
<organism evidence="1 2">
    <name type="scientific">Phlyctema vagabunda</name>
    <dbReference type="NCBI Taxonomy" id="108571"/>
    <lineage>
        <taxon>Eukaryota</taxon>
        <taxon>Fungi</taxon>
        <taxon>Dikarya</taxon>
        <taxon>Ascomycota</taxon>
        <taxon>Pezizomycotina</taxon>
        <taxon>Leotiomycetes</taxon>
        <taxon>Helotiales</taxon>
        <taxon>Dermateaceae</taxon>
        <taxon>Phlyctema</taxon>
    </lineage>
</organism>
<name>A0ABR4PD61_9HELO</name>
<comment type="caution">
    <text evidence="1">The sequence shown here is derived from an EMBL/GenBank/DDBJ whole genome shotgun (WGS) entry which is preliminary data.</text>
</comment>
<protein>
    <submittedName>
        <fullName evidence="1">Uncharacterized protein</fullName>
    </submittedName>
</protein>
<dbReference type="EMBL" id="JBFCZG010000006">
    <property type="protein sequence ID" value="KAL3421232.1"/>
    <property type="molecule type" value="Genomic_DNA"/>
</dbReference>
<sequence length="52" mass="5610">MLLRIFSDSLSNSATSFCSYSDPHASIPGCNRNPILLGSSDKGLATSWKFES</sequence>
<gene>
    <name evidence="1" type="ORF">PVAG01_07677</name>
</gene>
<dbReference type="Proteomes" id="UP001629113">
    <property type="component" value="Unassembled WGS sequence"/>
</dbReference>
<accession>A0ABR4PD61</accession>
<evidence type="ECO:0000313" key="2">
    <source>
        <dbReference type="Proteomes" id="UP001629113"/>
    </source>
</evidence>
<evidence type="ECO:0000313" key="1">
    <source>
        <dbReference type="EMBL" id="KAL3421232.1"/>
    </source>
</evidence>